<evidence type="ECO:0000313" key="2">
    <source>
        <dbReference type="EMBL" id="TQE94401.1"/>
    </source>
</evidence>
<dbReference type="InterPro" id="IPR052342">
    <property type="entry name" value="MCH/BMMD"/>
</dbReference>
<dbReference type="InParanoid" id="A0A540VCC1"/>
<dbReference type="Pfam" id="PF01575">
    <property type="entry name" value="MaoC_dehydratas"/>
    <property type="match status" value="1"/>
</dbReference>
<dbReference type="CDD" id="cd03451">
    <property type="entry name" value="FkbR2"/>
    <property type="match status" value="1"/>
</dbReference>
<accession>A0A540VCC1</accession>
<protein>
    <submittedName>
        <fullName evidence="2">MaoC family dehydratase</fullName>
    </submittedName>
</protein>
<dbReference type="InterPro" id="IPR002539">
    <property type="entry name" value="MaoC-like_dom"/>
</dbReference>
<reference evidence="2 3" key="1">
    <citation type="submission" date="2019-06" db="EMBL/GenBank/DDBJ databases">
        <title>Genome sequence of Litorilinea aerophila BAA-2444.</title>
        <authorList>
            <person name="Maclea K.S."/>
            <person name="Maurais E.G."/>
            <person name="Iannazzi L.C."/>
        </authorList>
    </citation>
    <scope>NUCLEOTIDE SEQUENCE [LARGE SCALE GENOMIC DNA]</scope>
    <source>
        <strain evidence="2 3">ATCC BAA-2444</strain>
    </source>
</reference>
<dbReference type="RefSeq" id="WP_141611319.1">
    <property type="nucleotide sequence ID" value="NZ_VIGC02000024.1"/>
</dbReference>
<dbReference type="AlphaFoldDB" id="A0A540VCC1"/>
<dbReference type="InterPro" id="IPR029069">
    <property type="entry name" value="HotDog_dom_sf"/>
</dbReference>
<dbReference type="Gene3D" id="3.10.129.10">
    <property type="entry name" value="Hotdog Thioesterase"/>
    <property type="match status" value="1"/>
</dbReference>
<feature type="domain" description="MaoC-like" evidence="1">
    <location>
        <begin position="11"/>
        <end position="122"/>
    </location>
</feature>
<dbReference type="SUPFAM" id="SSF54637">
    <property type="entry name" value="Thioesterase/thiol ester dehydrase-isomerase"/>
    <property type="match status" value="1"/>
</dbReference>
<evidence type="ECO:0000313" key="3">
    <source>
        <dbReference type="Proteomes" id="UP000317371"/>
    </source>
</evidence>
<dbReference type="OrthoDB" id="9801625at2"/>
<keyword evidence="3" id="KW-1185">Reference proteome</keyword>
<dbReference type="PANTHER" id="PTHR43664">
    <property type="entry name" value="MONOAMINE OXIDASE-RELATED"/>
    <property type="match status" value="1"/>
</dbReference>
<name>A0A540VCC1_9CHLR</name>
<evidence type="ECO:0000259" key="1">
    <source>
        <dbReference type="Pfam" id="PF01575"/>
    </source>
</evidence>
<dbReference type="FunCoup" id="A0A540VCC1">
    <property type="interactions" value="8"/>
</dbReference>
<proteinExistence type="predicted"/>
<dbReference type="EMBL" id="VIGC01000024">
    <property type="protein sequence ID" value="TQE94401.1"/>
    <property type="molecule type" value="Genomic_DNA"/>
</dbReference>
<dbReference type="PANTHER" id="PTHR43664:SF1">
    <property type="entry name" value="BETA-METHYLMALYL-COA DEHYDRATASE"/>
    <property type="match status" value="1"/>
</dbReference>
<sequence length="157" mass="17918">MAGKYFEELEVGMVVQHRTGRTITEMDNVLFSALTMNTQPLHINEDYCNRHTQFGRRIVNGIFTLGLTVGISIPDLTEGTIVANLSYEHVRHPRPLYHGDTLYVESQVLEKRPSRSKPDRGIVRFRHIGRNQHGEVVIEVERTALVLRRPSDGQGAW</sequence>
<dbReference type="Proteomes" id="UP000317371">
    <property type="component" value="Unassembled WGS sequence"/>
</dbReference>
<organism evidence="2 3">
    <name type="scientific">Litorilinea aerophila</name>
    <dbReference type="NCBI Taxonomy" id="1204385"/>
    <lineage>
        <taxon>Bacteria</taxon>
        <taxon>Bacillati</taxon>
        <taxon>Chloroflexota</taxon>
        <taxon>Caldilineae</taxon>
        <taxon>Caldilineales</taxon>
        <taxon>Caldilineaceae</taxon>
        <taxon>Litorilinea</taxon>
    </lineage>
</organism>
<gene>
    <name evidence="2" type="ORF">FKZ61_16850</name>
</gene>
<comment type="caution">
    <text evidence="2">The sequence shown here is derived from an EMBL/GenBank/DDBJ whole genome shotgun (WGS) entry which is preliminary data.</text>
</comment>